<dbReference type="InterPro" id="IPR014284">
    <property type="entry name" value="RNA_pol_sigma-70_dom"/>
</dbReference>
<dbReference type="Pfam" id="PF08281">
    <property type="entry name" value="Sigma70_r4_2"/>
    <property type="match status" value="1"/>
</dbReference>
<evidence type="ECO:0000256" key="7">
    <source>
        <dbReference type="SAM" id="Phobius"/>
    </source>
</evidence>
<evidence type="ECO:0000256" key="2">
    <source>
        <dbReference type="ARBA" id="ARBA00023015"/>
    </source>
</evidence>
<dbReference type="PANTHER" id="PTHR43133">
    <property type="entry name" value="RNA POLYMERASE ECF-TYPE SIGMA FACTO"/>
    <property type="match status" value="1"/>
</dbReference>
<dbReference type="RefSeq" id="WP_311190564.1">
    <property type="nucleotide sequence ID" value="NZ_CP115541.1"/>
</dbReference>
<comment type="similarity">
    <text evidence="1 6">Belongs to the sigma-70 factor family. ECF subfamily.</text>
</comment>
<protein>
    <recommendedName>
        <fullName evidence="6">RNA polymerase sigma factor</fullName>
    </recommendedName>
</protein>
<dbReference type="InterPro" id="IPR013249">
    <property type="entry name" value="RNA_pol_sigma70_r4_t2"/>
</dbReference>
<evidence type="ECO:0000256" key="5">
    <source>
        <dbReference type="ARBA" id="ARBA00023163"/>
    </source>
</evidence>
<keyword evidence="7" id="KW-0472">Membrane</keyword>
<sequence length="407" mass="43636">MTLDTLTASHPLTLTLERELPAAAGGCQQSYGRIVLACQNTVTAIALAITRDVQASEDIAQEAFIKAWQQLSHLNNHASFLPWLRQITRNLARDWLRANRNRPLSGEAADIAIGMAADPSPDAPEHLQRVEEELAAEEIISALPEDSRETLLLYYREGQSSQQVADLLGLSDAAVRKRLSRARTTVREEMLRRFGEFARSSAPSAAFATAVVSMVMVAAPGTASAAILLSTSLGGSKFGLGGASVTSGTAVASLTAAAEQSQLLVTGHALTTMIVATVGAVALSYLGGRYLLSFAEHPDERRKIMRFVHSSTGVSLVACLATLVLTVLQAPLWIAFAAAFSGVCVVNYQCLVTLQRIMKPLIARDNARRGRTGTNWWYESMYGRTGVILLNILTLGMVGAVVMLKVG</sequence>
<dbReference type="InterPro" id="IPR007627">
    <property type="entry name" value="RNA_pol_sigma70_r2"/>
</dbReference>
<name>A0ABY9YM18_9GAMM</name>
<dbReference type="Pfam" id="PF04542">
    <property type="entry name" value="Sigma70_r2"/>
    <property type="match status" value="1"/>
</dbReference>
<feature type="transmembrane region" description="Helical" evidence="7">
    <location>
        <begin position="387"/>
        <end position="406"/>
    </location>
</feature>
<gene>
    <name evidence="10" type="ORF">PDM29_13170</name>
</gene>
<evidence type="ECO:0000256" key="1">
    <source>
        <dbReference type="ARBA" id="ARBA00010641"/>
    </source>
</evidence>
<dbReference type="Gene3D" id="1.10.1740.10">
    <property type="match status" value="1"/>
</dbReference>
<dbReference type="InterPro" id="IPR000838">
    <property type="entry name" value="RNA_pol_sigma70_ECF_CS"/>
</dbReference>
<dbReference type="InterPro" id="IPR013325">
    <property type="entry name" value="RNA_pol_sigma_r2"/>
</dbReference>
<dbReference type="NCBIfam" id="TIGR02937">
    <property type="entry name" value="sigma70-ECF"/>
    <property type="match status" value="1"/>
</dbReference>
<feature type="transmembrane region" description="Helical" evidence="7">
    <location>
        <begin position="333"/>
        <end position="354"/>
    </location>
</feature>
<dbReference type="CDD" id="cd06171">
    <property type="entry name" value="Sigma70_r4"/>
    <property type="match status" value="1"/>
</dbReference>
<evidence type="ECO:0000259" key="9">
    <source>
        <dbReference type="Pfam" id="PF08281"/>
    </source>
</evidence>
<dbReference type="EMBL" id="CP115541">
    <property type="protein sequence ID" value="WNH51314.1"/>
    <property type="molecule type" value="Genomic_DNA"/>
</dbReference>
<dbReference type="Gene3D" id="1.10.10.10">
    <property type="entry name" value="Winged helix-like DNA-binding domain superfamily/Winged helix DNA-binding domain"/>
    <property type="match status" value="1"/>
</dbReference>
<dbReference type="SUPFAM" id="SSF88946">
    <property type="entry name" value="Sigma2 domain of RNA polymerase sigma factors"/>
    <property type="match status" value="1"/>
</dbReference>
<dbReference type="InterPro" id="IPR036388">
    <property type="entry name" value="WH-like_DNA-bd_sf"/>
</dbReference>
<evidence type="ECO:0000313" key="10">
    <source>
        <dbReference type="EMBL" id="WNH51314.1"/>
    </source>
</evidence>
<evidence type="ECO:0000256" key="6">
    <source>
        <dbReference type="RuleBase" id="RU000716"/>
    </source>
</evidence>
<dbReference type="PANTHER" id="PTHR43133:SF25">
    <property type="entry name" value="RNA POLYMERASE SIGMA FACTOR RFAY-RELATED"/>
    <property type="match status" value="1"/>
</dbReference>
<proteinExistence type="inferred from homology"/>
<keyword evidence="7" id="KW-0812">Transmembrane</keyword>
<accession>A0ABY9YM18</accession>
<keyword evidence="7" id="KW-1133">Transmembrane helix</keyword>
<feature type="transmembrane region" description="Helical" evidence="7">
    <location>
        <begin position="205"/>
        <end position="229"/>
    </location>
</feature>
<dbReference type="InterPro" id="IPR039425">
    <property type="entry name" value="RNA_pol_sigma-70-like"/>
</dbReference>
<keyword evidence="3 6" id="KW-0731">Sigma factor</keyword>
<dbReference type="InterPro" id="IPR013324">
    <property type="entry name" value="RNA_pol_sigma_r3/r4-like"/>
</dbReference>
<organism evidence="10 11">
    <name type="scientific">Stenotrophomonas oahuensis</name>
    <dbReference type="NCBI Taxonomy" id="3003271"/>
    <lineage>
        <taxon>Bacteria</taxon>
        <taxon>Pseudomonadati</taxon>
        <taxon>Pseudomonadota</taxon>
        <taxon>Gammaproteobacteria</taxon>
        <taxon>Lysobacterales</taxon>
        <taxon>Lysobacteraceae</taxon>
        <taxon>Stenotrophomonas</taxon>
    </lineage>
</organism>
<keyword evidence="5 6" id="KW-0804">Transcription</keyword>
<dbReference type="Proteomes" id="UP001302072">
    <property type="component" value="Chromosome"/>
</dbReference>
<keyword evidence="2 6" id="KW-0805">Transcription regulation</keyword>
<feature type="domain" description="RNA polymerase sigma-70 region 2" evidence="8">
    <location>
        <begin position="35"/>
        <end position="100"/>
    </location>
</feature>
<feature type="transmembrane region" description="Helical" evidence="7">
    <location>
        <begin position="307"/>
        <end position="327"/>
    </location>
</feature>
<evidence type="ECO:0000256" key="4">
    <source>
        <dbReference type="ARBA" id="ARBA00023125"/>
    </source>
</evidence>
<feature type="domain" description="RNA polymerase sigma factor 70 region 4 type 2" evidence="9">
    <location>
        <begin position="135"/>
        <end position="184"/>
    </location>
</feature>
<keyword evidence="4 6" id="KW-0238">DNA-binding</keyword>
<dbReference type="PROSITE" id="PS01063">
    <property type="entry name" value="SIGMA70_ECF"/>
    <property type="match status" value="1"/>
</dbReference>
<evidence type="ECO:0000259" key="8">
    <source>
        <dbReference type="Pfam" id="PF04542"/>
    </source>
</evidence>
<reference evidence="10 11" key="1">
    <citation type="submission" date="2022-12" db="EMBL/GenBank/DDBJ databases">
        <title>Two new species, Stenotrophomonas aracearum and Stenotrophomonas oahuensis, isolated from Anthurium (Araceae family) in Hawaii.</title>
        <authorList>
            <person name="Chunag S.C."/>
            <person name="Dobhal S."/>
            <person name="Alvarez A."/>
            <person name="Arif M."/>
        </authorList>
    </citation>
    <scope>NUCLEOTIDE SEQUENCE [LARGE SCALE GENOMIC DNA]</scope>
    <source>
        <strain evidence="10 11">A5586</strain>
    </source>
</reference>
<feature type="transmembrane region" description="Helical" evidence="7">
    <location>
        <begin position="264"/>
        <end position="286"/>
    </location>
</feature>
<evidence type="ECO:0000313" key="11">
    <source>
        <dbReference type="Proteomes" id="UP001302072"/>
    </source>
</evidence>
<keyword evidence="11" id="KW-1185">Reference proteome</keyword>
<dbReference type="SUPFAM" id="SSF88659">
    <property type="entry name" value="Sigma3 and sigma4 domains of RNA polymerase sigma factors"/>
    <property type="match status" value="1"/>
</dbReference>
<evidence type="ECO:0000256" key="3">
    <source>
        <dbReference type="ARBA" id="ARBA00023082"/>
    </source>
</evidence>